<dbReference type="AlphaFoldDB" id="A0A365GVB9"/>
<accession>A0A365GVB9</accession>
<dbReference type="Proteomes" id="UP000251891">
    <property type="component" value="Unassembled WGS sequence"/>
</dbReference>
<evidence type="ECO:0000313" key="3">
    <source>
        <dbReference type="Proteomes" id="UP000251891"/>
    </source>
</evidence>
<comment type="caution">
    <text evidence="2">The sequence shown here is derived from an EMBL/GenBank/DDBJ whole genome shotgun (WGS) entry which is preliminary data.</text>
</comment>
<keyword evidence="3" id="KW-1185">Reference proteome</keyword>
<reference evidence="2 3" key="1">
    <citation type="submission" date="2018-06" db="EMBL/GenBank/DDBJ databases">
        <title>Actinomadura craniellae sp. nov. isolated from marine sponge Craniella sp.</title>
        <authorList>
            <person name="Li L."/>
            <person name="Xu Q.H."/>
            <person name="Lin H.W."/>
            <person name="Lu Y.H."/>
        </authorList>
    </citation>
    <scope>NUCLEOTIDE SEQUENCE [LARGE SCALE GENOMIC DNA]</scope>
    <source>
        <strain evidence="2 3">LHW63021</strain>
    </source>
</reference>
<feature type="compositionally biased region" description="Low complexity" evidence="1">
    <location>
        <begin position="354"/>
        <end position="367"/>
    </location>
</feature>
<organism evidence="2 3">
    <name type="scientific">Actinomadura craniellae</name>
    <dbReference type="NCBI Taxonomy" id="2231787"/>
    <lineage>
        <taxon>Bacteria</taxon>
        <taxon>Bacillati</taxon>
        <taxon>Actinomycetota</taxon>
        <taxon>Actinomycetes</taxon>
        <taxon>Streptosporangiales</taxon>
        <taxon>Thermomonosporaceae</taxon>
        <taxon>Actinomadura</taxon>
    </lineage>
</organism>
<sequence length="513" mass="54355">MSFVRNIGEPRDMKLGGGTYGFGKGIFYLVSDPGTILVHTRCRTAHGLETRLIGCALWKKYVAKNPEGERGFTGRHWWGVTTGEVVEPLIGAEADAMARRLGLAPFKADETGTSVVMIDPVLEDREPIDAATYLAETIMWHLWPKMLGDPTESPAMTFSVTCDGRNVPVPDPRETRPLNLFVDAYQALKGQEGKDLRCGNPKQFLGRLGLKKTVAPVFEPTDAGRMVGIETTAHHVCLMRPAELVVTYHQGPKPPAELLSYAGVFRADEAMDGVYAKAEPPTHDAWNPHSLQYPESTFVRTTFTRINEALTDLLDLGGGARAGSARVPLGAASNRFSPLMGGAWGIGGATDYRTAGTSGSTGTSPSSSDERSRSKPTNVGAPAPSAGGKSAGAGTGSGATKQRRLRVDYVGDAYLDERAGHAVIVQPFRLPVPGLQRVSAELAVALKGASETEPPVGAEMPGLVGWEDASGGLSATASYVIEGGDGAIWHAIIRPAPDTVTDVTVATQAVQAP</sequence>
<protein>
    <submittedName>
        <fullName evidence="2">Uncharacterized protein</fullName>
    </submittedName>
</protein>
<gene>
    <name evidence="2" type="ORF">DPM19_33630</name>
</gene>
<proteinExistence type="predicted"/>
<name>A0A365GVB9_9ACTN</name>
<evidence type="ECO:0000313" key="2">
    <source>
        <dbReference type="EMBL" id="RAY10742.1"/>
    </source>
</evidence>
<feature type="region of interest" description="Disordered" evidence="1">
    <location>
        <begin position="354"/>
        <end position="401"/>
    </location>
</feature>
<dbReference type="EMBL" id="QLYX01000025">
    <property type="protein sequence ID" value="RAY10742.1"/>
    <property type="molecule type" value="Genomic_DNA"/>
</dbReference>
<evidence type="ECO:0000256" key="1">
    <source>
        <dbReference type="SAM" id="MobiDB-lite"/>
    </source>
</evidence>